<dbReference type="InterPro" id="IPR015943">
    <property type="entry name" value="WD40/YVTN_repeat-like_dom_sf"/>
</dbReference>
<dbReference type="Pfam" id="PF13360">
    <property type="entry name" value="PQQ_2"/>
    <property type="match status" value="2"/>
</dbReference>
<reference evidence="2 3" key="1">
    <citation type="submission" date="2019-01" db="EMBL/GenBank/DDBJ databases">
        <title>Insights into ecological role of a new deltaproteobacterial order Candidatus Sinidesulfobacterales (Sva0485) by metagenomics and metatranscriptomics.</title>
        <authorList>
            <person name="Tan S."/>
            <person name="Liu J."/>
            <person name="Fang Y."/>
            <person name="Hedlund B.P."/>
            <person name="Lian Z.H."/>
            <person name="Huang L.Y."/>
            <person name="Li J.T."/>
            <person name="Huang L.N."/>
            <person name="Li W.J."/>
            <person name="Jiang H.C."/>
            <person name="Dong H.L."/>
            <person name="Shu W.S."/>
        </authorList>
    </citation>
    <scope>NUCLEOTIDE SEQUENCE [LARGE SCALE GENOMIC DNA]</scope>
    <source>
        <strain evidence="2">AP3</strain>
    </source>
</reference>
<dbReference type="PANTHER" id="PTHR34512:SF30">
    <property type="entry name" value="OUTER MEMBRANE PROTEIN ASSEMBLY FACTOR BAMB"/>
    <property type="match status" value="1"/>
</dbReference>
<dbReference type="InterPro" id="IPR011047">
    <property type="entry name" value="Quinoprotein_ADH-like_sf"/>
</dbReference>
<feature type="domain" description="Pyrrolo-quinoline quinone repeat" evidence="1">
    <location>
        <begin position="110"/>
        <end position="251"/>
    </location>
</feature>
<dbReference type="SUPFAM" id="SSF50998">
    <property type="entry name" value="Quinoprotein alcohol dehydrogenase-like"/>
    <property type="match status" value="3"/>
</dbReference>
<dbReference type="EMBL" id="SGBD01000001">
    <property type="protein sequence ID" value="RZD15382.1"/>
    <property type="molecule type" value="Genomic_DNA"/>
</dbReference>
<accession>A0A519BDP4</accession>
<dbReference type="SMART" id="SM00564">
    <property type="entry name" value="PQQ"/>
    <property type="match status" value="6"/>
</dbReference>
<protein>
    <recommendedName>
        <fullName evidence="1">Pyrrolo-quinoline quinone repeat domain-containing protein</fullName>
    </recommendedName>
</protein>
<dbReference type="InterPro" id="IPR002372">
    <property type="entry name" value="PQQ_rpt_dom"/>
</dbReference>
<dbReference type="PROSITE" id="PS51257">
    <property type="entry name" value="PROKAR_LIPOPROTEIN"/>
    <property type="match status" value="1"/>
</dbReference>
<comment type="caution">
    <text evidence="2">The sequence shown here is derived from an EMBL/GenBank/DDBJ whole genome shotgun (WGS) entry which is preliminary data.</text>
</comment>
<dbReference type="AlphaFoldDB" id="A0A519BDP4"/>
<gene>
    <name evidence="2" type="ORF">EVJ47_03675</name>
</gene>
<dbReference type="InterPro" id="IPR018391">
    <property type="entry name" value="PQQ_b-propeller_rpt"/>
</dbReference>
<sequence length="472" mass="50263">MKRNLSGIALIALIAISGMFFLSGCAKKVSKPSVTSVPGIAGVVYPSSWHMYALNPGHAATFNKSGEKAAAVSWKFGVKDAIPFDMPVPLIKKKYVGITNVRDLIGIPIGVAVVKGVVFAPNDNGYVYAINAANGKLIWKANVLNQIMSTPIVANTSRGELVYVGGGNSVFAYSHAVKFGVPGAQVIRGVDISGVYALNAKNGHLVWAYHTKGEDMPTGVYYKNKFIFGNGDGHIYALDAATGKLLWKVYIKSFVSMSSAARYHNLIIMGGTHPNYLYAVNADAGKLAWKVMPEEVFSSSMGDGSPAVSVKNGIAVIQIEHKAPGIHRSSSVEIGFNAKNGKILWSTNLGEGIVPPRNKDAVPMIYKGVVYTGSPVTATAYALDAKTGRILWKTPLHVRMKAAPSIQGQDLFFPVGNGKIFAVNKANGKIIHVYVSGNGGFGPQNAVIVDHTMFIGSNFGWVYAIPTSKITG</sequence>
<name>A0A519BDP4_9DELT</name>
<organism evidence="2 3">
    <name type="scientific">Candidatus Acidulodesulfobacterium ferriphilum</name>
    <dbReference type="NCBI Taxonomy" id="2597223"/>
    <lineage>
        <taxon>Bacteria</taxon>
        <taxon>Deltaproteobacteria</taxon>
        <taxon>Candidatus Acidulodesulfobacterales</taxon>
        <taxon>Candidatus Acidulodesulfobacterium</taxon>
    </lineage>
</organism>
<dbReference type="PANTHER" id="PTHR34512">
    <property type="entry name" value="CELL SURFACE PROTEIN"/>
    <property type="match status" value="1"/>
</dbReference>
<evidence type="ECO:0000313" key="3">
    <source>
        <dbReference type="Proteomes" id="UP000320813"/>
    </source>
</evidence>
<evidence type="ECO:0000313" key="2">
    <source>
        <dbReference type="EMBL" id="RZD15382.1"/>
    </source>
</evidence>
<proteinExistence type="predicted"/>
<evidence type="ECO:0000259" key="1">
    <source>
        <dbReference type="Pfam" id="PF13360"/>
    </source>
</evidence>
<feature type="domain" description="Pyrrolo-quinoline quinone repeat" evidence="1">
    <location>
        <begin position="334"/>
        <end position="437"/>
    </location>
</feature>
<dbReference type="Proteomes" id="UP000320813">
    <property type="component" value="Unassembled WGS sequence"/>
</dbReference>
<dbReference type="Gene3D" id="2.130.10.10">
    <property type="entry name" value="YVTN repeat-like/Quinoprotein amine dehydrogenase"/>
    <property type="match status" value="2"/>
</dbReference>